<gene>
    <name evidence="1" type="ORF">BKD09_47595</name>
</gene>
<organism evidence="1 2">
    <name type="scientific">Bradyrhizobium japonicum</name>
    <dbReference type="NCBI Taxonomy" id="375"/>
    <lineage>
        <taxon>Bacteria</taxon>
        <taxon>Pseudomonadati</taxon>
        <taxon>Pseudomonadota</taxon>
        <taxon>Alphaproteobacteria</taxon>
        <taxon>Hyphomicrobiales</taxon>
        <taxon>Nitrobacteraceae</taxon>
        <taxon>Bradyrhizobium</taxon>
    </lineage>
</organism>
<dbReference type="EMBL" id="CP017637">
    <property type="protein sequence ID" value="APG15970.1"/>
    <property type="molecule type" value="Genomic_DNA"/>
</dbReference>
<evidence type="ECO:0000313" key="2">
    <source>
        <dbReference type="Proteomes" id="UP000181962"/>
    </source>
</evidence>
<evidence type="ECO:0000313" key="1">
    <source>
        <dbReference type="EMBL" id="APG15970.1"/>
    </source>
</evidence>
<dbReference type="PATRIC" id="fig|375.38.peg.5179"/>
<dbReference type="AlphaFoldDB" id="A0A0N0BXK2"/>
<proteinExistence type="predicted"/>
<dbReference type="Proteomes" id="UP000181962">
    <property type="component" value="Chromosome"/>
</dbReference>
<protein>
    <submittedName>
        <fullName evidence="1">Uncharacterized protein</fullName>
    </submittedName>
</protein>
<name>A0A0N0BXK2_BRAJP</name>
<reference evidence="1 2" key="1">
    <citation type="submission" date="2016-11" db="EMBL/GenBank/DDBJ databases">
        <title>Complete Genome Sequence of Bradyrhizobium sp. strain J5, an isolated from soybean nodule in Hokkaido.</title>
        <authorList>
            <person name="Kanehara K."/>
        </authorList>
    </citation>
    <scope>NUCLEOTIDE SEQUENCE [LARGE SCALE GENOMIC DNA]</scope>
    <source>
        <strain evidence="1 2">J5</strain>
    </source>
</reference>
<sequence length="64" mass="7191">MKKGDVTCPDCSAGSRRIELESRKGNAGHYKCLICERVLEVFDGSREIAYRLAVQPSDLHPVRE</sequence>
<dbReference type="KEGG" id="bjp:RN69_42940"/>
<accession>A0A0N0BXK2</accession>